<proteinExistence type="inferred from homology"/>
<evidence type="ECO:0000313" key="8">
    <source>
        <dbReference type="EMBL" id="AZT91637.1"/>
    </source>
</evidence>
<accession>A0A3T0D912</accession>
<keyword evidence="9" id="KW-1185">Reference proteome</keyword>
<dbReference type="InterPro" id="IPR001555">
    <property type="entry name" value="GART_AS"/>
</dbReference>
<dbReference type="Pfam" id="PF02911">
    <property type="entry name" value="Formyl_trans_C"/>
    <property type="match status" value="1"/>
</dbReference>
<dbReference type="SUPFAM" id="SSF50486">
    <property type="entry name" value="FMT C-terminal domain-like"/>
    <property type="match status" value="1"/>
</dbReference>
<dbReference type="FunFam" id="3.40.50.12230:FF:000001">
    <property type="entry name" value="Methionyl-tRNA formyltransferase"/>
    <property type="match status" value="1"/>
</dbReference>
<keyword evidence="4 5" id="KW-0648">Protein biosynthesis</keyword>
<dbReference type="InterPro" id="IPR005793">
    <property type="entry name" value="Formyl_trans_C"/>
</dbReference>
<dbReference type="Pfam" id="PF00551">
    <property type="entry name" value="Formyl_trans_N"/>
    <property type="match status" value="1"/>
</dbReference>
<evidence type="ECO:0000256" key="2">
    <source>
        <dbReference type="ARBA" id="ARBA00012261"/>
    </source>
</evidence>
<dbReference type="InterPro" id="IPR041711">
    <property type="entry name" value="Met-tRNA-FMT_N"/>
</dbReference>
<dbReference type="CDD" id="cd08646">
    <property type="entry name" value="FMT_core_Met-tRNA-FMT_N"/>
    <property type="match status" value="1"/>
</dbReference>
<feature type="binding site" evidence="5">
    <location>
        <begin position="106"/>
        <end position="109"/>
    </location>
    <ligand>
        <name>(6S)-5,6,7,8-tetrahydrofolate</name>
        <dbReference type="ChEBI" id="CHEBI:57453"/>
    </ligand>
</feature>
<dbReference type="KEGG" id="ccha:ELD05_05745"/>
<dbReference type="InterPro" id="IPR044135">
    <property type="entry name" value="Met-tRNA-FMT_C"/>
</dbReference>
<reference evidence="8 9" key="1">
    <citation type="submission" date="2018-12" db="EMBL/GenBank/DDBJ databases">
        <title>Genome sequence from the cellulolytic species, Caldicellulosiruptor changbaiensis.</title>
        <authorList>
            <person name="Blumer-Schuette S.E."/>
            <person name="Mendoza C."/>
        </authorList>
    </citation>
    <scope>NUCLEOTIDE SEQUENCE [LARGE SCALE GENOMIC DNA]</scope>
    <source>
        <strain evidence="8 9">CBS-Z</strain>
    </source>
</reference>
<dbReference type="GO" id="GO:0004479">
    <property type="term" value="F:methionyl-tRNA formyltransferase activity"/>
    <property type="evidence" value="ECO:0007669"/>
    <property type="project" value="UniProtKB-UniRule"/>
</dbReference>
<dbReference type="RefSeq" id="WP_127352929.1">
    <property type="nucleotide sequence ID" value="NZ_CP034791.1"/>
</dbReference>
<comment type="function">
    <text evidence="5">Attaches a formyl group to the free amino group of methionyl-tRNA(fMet). The formyl group appears to play a dual role in the initiator identity of N-formylmethionyl-tRNA by promoting its recognition by IF2 and preventing the misappropriation of this tRNA by the elongation apparatus.</text>
</comment>
<evidence type="ECO:0000256" key="5">
    <source>
        <dbReference type="HAMAP-Rule" id="MF_00182"/>
    </source>
</evidence>
<keyword evidence="3 5" id="KW-0808">Transferase</keyword>
<dbReference type="NCBIfam" id="TIGR00460">
    <property type="entry name" value="fmt"/>
    <property type="match status" value="1"/>
</dbReference>
<evidence type="ECO:0000256" key="1">
    <source>
        <dbReference type="ARBA" id="ARBA00010699"/>
    </source>
</evidence>
<dbReference type="InterPro" id="IPR002376">
    <property type="entry name" value="Formyl_transf_N"/>
</dbReference>
<dbReference type="AlphaFoldDB" id="A0A3T0D912"/>
<evidence type="ECO:0000256" key="3">
    <source>
        <dbReference type="ARBA" id="ARBA00022679"/>
    </source>
</evidence>
<dbReference type="GO" id="GO:0005829">
    <property type="term" value="C:cytosol"/>
    <property type="evidence" value="ECO:0007669"/>
    <property type="project" value="TreeGrafter"/>
</dbReference>
<dbReference type="InterPro" id="IPR036477">
    <property type="entry name" value="Formyl_transf_N_sf"/>
</dbReference>
<comment type="catalytic activity">
    <reaction evidence="5">
        <text>L-methionyl-tRNA(fMet) + (6R)-10-formyltetrahydrofolate = N-formyl-L-methionyl-tRNA(fMet) + (6S)-5,6,7,8-tetrahydrofolate + H(+)</text>
        <dbReference type="Rhea" id="RHEA:24380"/>
        <dbReference type="Rhea" id="RHEA-COMP:9952"/>
        <dbReference type="Rhea" id="RHEA-COMP:9953"/>
        <dbReference type="ChEBI" id="CHEBI:15378"/>
        <dbReference type="ChEBI" id="CHEBI:57453"/>
        <dbReference type="ChEBI" id="CHEBI:78530"/>
        <dbReference type="ChEBI" id="CHEBI:78844"/>
        <dbReference type="ChEBI" id="CHEBI:195366"/>
        <dbReference type="EC" id="2.1.2.9"/>
    </reaction>
</comment>
<dbReference type="HAMAP" id="MF_00182">
    <property type="entry name" value="Formyl_trans"/>
    <property type="match status" value="1"/>
</dbReference>
<dbReference type="PROSITE" id="PS00373">
    <property type="entry name" value="GART"/>
    <property type="match status" value="1"/>
</dbReference>
<dbReference type="SUPFAM" id="SSF53328">
    <property type="entry name" value="Formyltransferase"/>
    <property type="match status" value="1"/>
</dbReference>
<dbReference type="InterPro" id="IPR011034">
    <property type="entry name" value="Formyl_transferase-like_C_sf"/>
</dbReference>
<dbReference type="EMBL" id="CP034791">
    <property type="protein sequence ID" value="AZT91637.1"/>
    <property type="molecule type" value="Genomic_DNA"/>
</dbReference>
<name>A0A3T0D912_9FIRM</name>
<dbReference type="Proteomes" id="UP000282930">
    <property type="component" value="Chromosome"/>
</dbReference>
<gene>
    <name evidence="5" type="primary">fmt</name>
    <name evidence="8" type="ORF">ELD05_05745</name>
</gene>
<evidence type="ECO:0000256" key="4">
    <source>
        <dbReference type="ARBA" id="ARBA00022917"/>
    </source>
</evidence>
<dbReference type="EC" id="2.1.2.9" evidence="2 5"/>
<dbReference type="CDD" id="cd08704">
    <property type="entry name" value="Met_tRNA_FMT_C"/>
    <property type="match status" value="1"/>
</dbReference>
<evidence type="ECO:0000313" key="9">
    <source>
        <dbReference type="Proteomes" id="UP000282930"/>
    </source>
</evidence>
<dbReference type="PANTHER" id="PTHR11138:SF5">
    <property type="entry name" value="METHIONYL-TRNA FORMYLTRANSFERASE, MITOCHONDRIAL"/>
    <property type="match status" value="1"/>
</dbReference>
<protein>
    <recommendedName>
        <fullName evidence="2 5">Methionyl-tRNA formyltransferase</fullName>
        <ecNumber evidence="2 5">2.1.2.9</ecNumber>
    </recommendedName>
</protein>
<organism evidence="8 9">
    <name type="scientific">Caldicellulosiruptor changbaiensis</name>
    <dbReference type="NCBI Taxonomy" id="1222016"/>
    <lineage>
        <taxon>Bacteria</taxon>
        <taxon>Bacillati</taxon>
        <taxon>Bacillota</taxon>
        <taxon>Bacillota incertae sedis</taxon>
        <taxon>Caldicellulosiruptorales</taxon>
        <taxon>Caldicellulosiruptoraceae</taxon>
        <taxon>Caldicellulosiruptor</taxon>
    </lineage>
</organism>
<dbReference type="InterPro" id="IPR005794">
    <property type="entry name" value="Fmt"/>
</dbReference>
<dbReference type="PANTHER" id="PTHR11138">
    <property type="entry name" value="METHIONYL-TRNA FORMYLTRANSFERASE"/>
    <property type="match status" value="1"/>
</dbReference>
<evidence type="ECO:0000259" key="7">
    <source>
        <dbReference type="Pfam" id="PF02911"/>
    </source>
</evidence>
<sequence length="306" mass="34241">MGTPEFAVDILQKLIGNPLFSIKLVVTQPDKPVGRKQILTPPPVKEFALKFNLNVIQPDRLKGNEEFFEVLKKINPEVIVVVAYGKILPKEVLQIPKYGCINVHASLLPEYRGAAPIQRVLMDGKNYTGITIMKMDEGLDTGDILLQERIEIEQNDDVITLSKKLSELGAKLLIETLKNISNIVPVKQDSTKATYAPPIDKKEGQISWDMSAVQIYNRFRALKIWPGIFTIYKGKLLKIHEMEIAKLDNLENVQNGTILGINETGILVKVKGGVIKLKELQLEGGRKMSARDFVNGYKIKKGDILS</sequence>
<dbReference type="Gene3D" id="3.40.50.12230">
    <property type="match status" value="1"/>
</dbReference>
<evidence type="ECO:0000259" key="6">
    <source>
        <dbReference type="Pfam" id="PF00551"/>
    </source>
</evidence>
<comment type="similarity">
    <text evidence="1 5">Belongs to the Fmt family.</text>
</comment>
<feature type="domain" description="Formyl transferase C-terminal" evidence="7">
    <location>
        <begin position="199"/>
        <end position="297"/>
    </location>
</feature>
<feature type="domain" description="Formyl transferase N-terminal" evidence="6">
    <location>
        <begin position="2"/>
        <end position="177"/>
    </location>
</feature>